<name>A0ABT9B3H9_9ACTN</name>
<dbReference type="PANTHER" id="PTHR30250:SF11">
    <property type="entry name" value="O-ANTIGEN TRANSPORTER-RELATED"/>
    <property type="match status" value="1"/>
</dbReference>
<protein>
    <submittedName>
        <fullName evidence="7">Polysaccharide biosynthesis protein</fullName>
    </submittedName>
</protein>
<feature type="transmembrane region" description="Helical" evidence="6">
    <location>
        <begin position="121"/>
        <end position="140"/>
    </location>
</feature>
<feature type="transmembrane region" description="Helical" evidence="6">
    <location>
        <begin position="328"/>
        <end position="349"/>
    </location>
</feature>
<feature type="transmembrane region" description="Helical" evidence="6">
    <location>
        <begin position="380"/>
        <end position="403"/>
    </location>
</feature>
<keyword evidence="3 6" id="KW-0812">Transmembrane</keyword>
<keyword evidence="2" id="KW-1003">Cell membrane</keyword>
<reference evidence="7 8" key="1">
    <citation type="submission" date="2023-07" db="EMBL/GenBank/DDBJ databases">
        <title>Nocardioides sp. nov WY-20 isolated from soil.</title>
        <authorList>
            <person name="Liu B."/>
            <person name="Wan Y."/>
        </authorList>
    </citation>
    <scope>NUCLEOTIDE SEQUENCE [LARGE SCALE GENOMIC DNA]</scope>
    <source>
        <strain evidence="7 8">WY-20</strain>
    </source>
</reference>
<evidence type="ECO:0000256" key="2">
    <source>
        <dbReference type="ARBA" id="ARBA00022475"/>
    </source>
</evidence>
<organism evidence="7 8">
    <name type="scientific">Nocardioides jiangxiensis</name>
    <dbReference type="NCBI Taxonomy" id="3064524"/>
    <lineage>
        <taxon>Bacteria</taxon>
        <taxon>Bacillati</taxon>
        <taxon>Actinomycetota</taxon>
        <taxon>Actinomycetes</taxon>
        <taxon>Propionibacteriales</taxon>
        <taxon>Nocardioidaceae</taxon>
        <taxon>Nocardioides</taxon>
    </lineage>
</organism>
<feature type="transmembrane region" description="Helical" evidence="6">
    <location>
        <begin position="44"/>
        <end position="69"/>
    </location>
</feature>
<feature type="transmembrane region" description="Helical" evidence="6">
    <location>
        <begin position="250"/>
        <end position="274"/>
    </location>
</feature>
<feature type="transmembrane region" description="Helical" evidence="6">
    <location>
        <begin position="147"/>
        <end position="170"/>
    </location>
</feature>
<keyword evidence="8" id="KW-1185">Reference proteome</keyword>
<accession>A0ABT9B3H9</accession>
<proteinExistence type="predicted"/>
<comment type="caution">
    <text evidence="7">The sequence shown here is derived from an EMBL/GenBank/DDBJ whole genome shotgun (WGS) entry which is preliminary data.</text>
</comment>
<comment type="subcellular location">
    <subcellularLocation>
        <location evidence="1">Cell membrane</location>
        <topology evidence="1">Multi-pass membrane protein</topology>
    </subcellularLocation>
</comment>
<dbReference type="InterPro" id="IPR050833">
    <property type="entry name" value="Poly_Biosynth_Transport"/>
</dbReference>
<feature type="transmembrane region" description="Helical" evidence="6">
    <location>
        <begin position="356"/>
        <end position="374"/>
    </location>
</feature>
<dbReference type="PANTHER" id="PTHR30250">
    <property type="entry name" value="PST FAMILY PREDICTED COLANIC ACID TRANSPORTER"/>
    <property type="match status" value="1"/>
</dbReference>
<sequence length="419" mass="43736">MNRLHGAIDRALRSGSSIAVAMAVMSIATYGFTMIAARMLGPGAYGALVAMMNTLLVVSVLQLGLQATAARRIAAAPDHVAQIEHGILRLSWRASLVLGALMLALAPVVDAVLRLDSLPTAVIMGLTAVPMTLLGGQLGILQGERRWYPLAVVYMANGLPRLLIGVALMAWRPDELTAIVGVALGQVVPVACGWWTLRHTRSPGADLGEHGAGAVLRETLHNSQALLAFFALSNLDILIARNVLDDHAAGLYAGGLILTKAVLFLPQFVVVVAFPQMSTASERRRALTRSLLAVAALGAVAVLGALLLPGLAMVFVGGGEYAAIEPRLWMFAVLGTLLSMLQLLVYAVIARQGRYSVLLVWAALVGMVALGLTTGSLGGLLAVVIGADTALLVALLGLSYWLVEQPAPVVADEPVPAAA</sequence>
<evidence type="ECO:0000256" key="3">
    <source>
        <dbReference type="ARBA" id="ARBA00022692"/>
    </source>
</evidence>
<evidence type="ECO:0000256" key="5">
    <source>
        <dbReference type="ARBA" id="ARBA00023136"/>
    </source>
</evidence>
<feature type="transmembrane region" description="Helical" evidence="6">
    <location>
        <begin position="225"/>
        <end position="244"/>
    </location>
</feature>
<feature type="transmembrane region" description="Helical" evidence="6">
    <location>
        <begin position="286"/>
        <end position="308"/>
    </location>
</feature>
<evidence type="ECO:0000313" key="7">
    <source>
        <dbReference type="EMBL" id="MDO7869404.1"/>
    </source>
</evidence>
<dbReference type="Proteomes" id="UP001233314">
    <property type="component" value="Unassembled WGS sequence"/>
</dbReference>
<evidence type="ECO:0000256" key="1">
    <source>
        <dbReference type="ARBA" id="ARBA00004651"/>
    </source>
</evidence>
<evidence type="ECO:0000256" key="4">
    <source>
        <dbReference type="ARBA" id="ARBA00022989"/>
    </source>
</evidence>
<dbReference type="EMBL" id="JAUQTA010000002">
    <property type="protein sequence ID" value="MDO7869404.1"/>
    <property type="molecule type" value="Genomic_DNA"/>
</dbReference>
<feature type="transmembrane region" description="Helical" evidence="6">
    <location>
        <begin position="176"/>
        <end position="197"/>
    </location>
</feature>
<gene>
    <name evidence="7" type="ORF">Q5722_13615</name>
</gene>
<dbReference type="RefSeq" id="WP_305028800.1">
    <property type="nucleotide sequence ID" value="NZ_JAUQTA010000002.1"/>
</dbReference>
<feature type="transmembrane region" description="Helical" evidence="6">
    <location>
        <begin position="12"/>
        <end position="32"/>
    </location>
</feature>
<keyword evidence="5 6" id="KW-0472">Membrane</keyword>
<evidence type="ECO:0000313" key="8">
    <source>
        <dbReference type="Proteomes" id="UP001233314"/>
    </source>
</evidence>
<feature type="transmembrane region" description="Helical" evidence="6">
    <location>
        <begin position="90"/>
        <end position="109"/>
    </location>
</feature>
<keyword evidence="4 6" id="KW-1133">Transmembrane helix</keyword>
<evidence type="ECO:0000256" key="6">
    <source>
        <dbReference type="SAM" id="Phobius"/>
    </source>
</evidence>